<feature type="signal peptide" evidence="5">
    <location>
        <begin position="1"/>
        <end position="23"/>
    </location>
</feature>
<dbReference type="SMART" id="SM00062">
    <property type="entry name" value="PBPb"/>
    <property type="match status" value="1"/>
</dbReference>
<comment type="caution">
    <text evidence="7">The sequence shown here is derived from an EMBL/GenBank/DDBJ whole genome shotgun (WGS) entry which is preliminary data.</text>
</comment>
<dbReference type="InterPro" id="IPR001638">
    <property type="entry name" value="Solute-binding_3/MltF_N"/>
</dbReference>
<feature type="chain" id="PRO_5045617111" evidence="5">
    <location>
        <begin position="24"/>
        <end position="275"/>
    </location>
</feature>
<protein>
    <submittedName>
        <fullName evidence="7">Transporter substrate-binding domain-containing protein</fullName>
    </submittedName>
</protein>
<evidence type="ECO:0000256" key="3">
    <source>
        <dbReference type="ARBA" id="ARBA00022729"/>
    </source>
</evidence>
<dbReference type="Pfam" id="PF00497">
    <property type="entry name" value="SBP_bac_3"/>
    <property type="match status" value="1"/>
</dbReference>
<comment type="similarity">
    <text evidence="2 4">Belongs to the bacterial solute-binding protein 3 family.</text>
</comment>
<evidence type="ECO:0000313" key="8">
    <source>
        <dbReference type="Proteomes" id="UP001623661"/>
    </source>
</evidence>
<gene>
    <name evidence="7" type="ORF">ACJDUH_15425</name>
</gene>
<dbReference type="PROSITE" id="PS51257">
    <property type="entry name" value="PROKAR_LIPOPROTEIN"/>
    <property type="match status" value="1"/>
</dbReference>
<dbReference type="EMBL" id="JBJHZY010000003">
    <property type="protein sequence ID" value="MFL0269479.1"/>
    <property type="molecule type" value="Genomic_DNA"/>
</dbReference>
<feature type="domain" description="Solute-binding protein family 3/N-terminal" evidence="6">
    <location>
        <begin position="49"/>
        <end position="269"/>
    </location>
</feature>
<evidence type="ECO:0000256" key="4">
    <source>
        <dbReference type="RuleBase" id="RU003744"/>
    </source>
</evidence>
<dbReference type="PANTHER" id="PTHR35936:SF17">
    <property type="entry name" value="ARGININE-BINDING EXTRACELLULAR PROTEIN ARTP"/>
    <property type="match status" value="1"/>
</dbReference>
<reference evidence="7 8" key="1">
    <citation type="submission" date="2024-11" db="EMBL/GenBank/DDBJ databases">
        <authorList>
            <person name="Heng Y.C."/>
            <person name="Lim A.C.H."/>
            <person name="Lee J.K.Y."/>
            <person name="Kittelmann S."/>
        </authorList>
    </citation>
    <scope>NUCLEOTIDE SEQUENCE [LARGE SCALE GENOMIC DNA]</scope>
    <source>
        <strain evidence="7 8">WILCCON 0202</strain>
    </source>
</reference>
<evidence type="ECO:0000313" key="7">
    <source>
        <dbReference type="EMBL" id="MFL0269479.1"/>
    </source>
</evidence>
<keyword evidence="3 5" id="KW-0732">Signal</keyword>
<dbReference type="InterPro" id="IPR018313">
    <property type="entry name" value="SBP_3_CS"/>
</dbReference>
<organism evidence="7 8">
    <name type="scientific">Candidatus Clostridium radicumherbarum</name>
    <dbReference type="NCBI Taxonomy" id="3381662"/>
    <lineage>
        <taxon>Bacteria</taxon>
        <taxon>Bacillati</taxon>
        <taxon>Bacillota</taxon>
        <taxon>Clostridia</taxon>
        <taxon>Eubacteriales</taxon>
        <taxon>Clostridiaceae</taxon>
        <taxon>Clostridium</taxon>
    </lineage>
</organism>
<dbReference type="SUPFAM" id="SSF53850">
    <property type="entry name" value="Periplasmic binding protein-like II"/>
    <property type="match status" value="1"/>
</dbReference>
<evidence type="ECO:0000256" key="5">
    <source>
        <dbReference type="SAM" id="SignalP"/>
    </source>
</evidence>
<proteinExistence type="inferred from homology"/>
<dbReference type="Gene3D" id="3.40.190.10">
    <property type="entry name" value="Periplasmic binding protein-like II"/>
    <property type="match status" value="2"/>
</dbReference>
<keyword evidence="8" id="KW-1185">Reference proteome</keyword>
<evidence type="ECO:0000256" key="2">
    <source>
        <dbReference type="ARBA" id="ARBA00010333"/>
    </source>
</evidence>
<evidence type="ECO:0000256" key="1">
    <source>
        <dbReference type="ARBA" id="ARBA00004196"/>
    </source>
</evidence>
<evidence type="ECO:0000259" key="6">
    <source>
        <dbReference type="SMART" id="SM00062"/>
    </source>
</evidence>
<dbReference type="PANTHER" id="PTHR35936">
    <property type="entry name" value="MEMBRANE-BOUND LYTIC MUREIN TRANSGLYCOSYLASE F"/>
    <property type="match status" value="1"/>
</dbReference>
<accession>A0ABW8TVY9</accession>
<dbReference type="PROSITE" id="PS01039">
    <property type="entry name" value="SBP_BACTERIAL_3"/>
    <property type="match status" value="1"/>
</dbReference>
<dbReference type="Proteomes" id="UP001623661">
    <property type="component" value="Unassembled WGS sequence"/>
</dbReference>
<dbReference type="RefSeq" id="WP_406766100.1">
    <property type="nucleotide sequence ID" value="NZ_JBJHZY010000003.1"/>
</dbReference>
<comment type="subcellular location">
    <subcellularLocation>
        <location evidence="1">Cell envelope</location>
    </subcellularLocation>
</comment>
<sequence length="275" mass="29454">MNNKLKQIIAVSTIAIMALGFTACGKKDISASSNTAATTKVDKIKKAGQLVVGTSADYPPYEFHKSVSGNDEIVGFDIEIAKEIAKDLGVKLVIKDMDFKGLLNALESGNVDMVLAGMTPTEERMQSVDFSNIYYKAAQTLVVRTEDKDKIKTIDDLNGKGLGVQKGSIQEDIAKNQLPKAQAKALGKITDIALALKTKKIDAAIIESPVATSYVNANKDFSISDIKLKTEDAGSAVAVKKGEKDLVDAINKTLDKLTSSKAIDKMVIDANNLVE</sequence>
<name>A0ABW8TVY9_9CLOT</name>